<keyword evidence="2" id="KW-0808">Transferase</keyword>
<proteinExistence type="predicted"/>
<dbReference type="Pfam" id="PF13673">
    <property type="entry name" value="Acetyltransf_10"/>
    <property type="match status" value="1"/>
</dbReference>
<dbReference type="InterPro" id="IPR016181">
    <property type="entry name" value="Acyl_CoA_acyltransferase"/>
</dbReference>
<dbReference type="RefSeq" id="WP_136824869.1">
    <property type="nucleotide sequence ID" value="NZ_SWBP01000001.1"/>
</dbReference>
<name>A0A4U1C492_9SPHI</name>
<dbReference type="PROSITE" id="PS51186">
    <property type="entry name" value="GNAT"/>
    <property type="match status" value="1"/>
</dbReference>
<dbReference type="Proteomes" id="UP000308181">
    <property type="component" value="Unassembled WGS sequence"/>
</dbReference>
<keyword evidence="3" id="KW-1185">Reference proteome</keyword>
<comment type="caution">
    <text evidence="2">The sequence shown here is derived from an EMBL/GenBank/DDBJ whole genome shotgun (WGS) entry which is preliminary data.</text>
</comment>
<dbReference type="AlphaFoldDB" id="A0A4U1C492"/>
<dbReference type="CDD" id="cd04301">
    <property type="entry name" value="NAT_SF"/>
    <property type="match status" value="1"/>
</dbReference>
<gene>
    <name evidence="2" type="ORF">FA046_02990</name>
</gene>
<protein>
    <submittedName>
        <fullName evidence="2">GNAT family N-acetyltransferase</fullName>
    </submittedName>
</protein>
<evidence type="ECO:0000313" key="3">
    <source>
        <dbReference type="Proteomes" id="UP000308181"/>
    </source>
</evidence>
<dbReference type="SUPFAM" id="SSF55729">
    <property type="entry name" value="Acyl-CoA N-acyltransferases (Nat)"/>
    <property type="match status" value="1"/>
</dbReference>
<sequence>MIEIKLAAIEDLEIIHQLASDIWWPTYKNVISDEQIAFMLNKMYSISALQNQMHEENVFLLLYVNELAKGFASYSKTAIDKTYKLQKLYLHPDQQGKGTGKLLIVEVEKQVKTLGGDALILNVNRGNKAKDFYKKVGYQILQELDIPYFHFVLNDYVMGKKLI</sequence>
<dbReference type="OrthoDB" id="9800604at2"/>
<dbReference type="InterPro" id="IPR000182">
    <property type="entry name" value="GNAT_dom"/>
</dbReference>
<feature type="domain" description="N-acetyltransferase" evidence="1">
    <location>
        <begin position="2"/>
        <end position="163"/>
    </location>
</feature>
<dbReference type="EMBL" id="SWBP01000001">
    <property type="protein sequence ID" value="TKC00660.1"/>
    <property type="molecule type" value="Genomic_DNA"/>
</dbReference>
<dbReference type="GO" id="GO:0016747">
    <property type="term" value="F:acyltransferase activity, transferring groups other than amino-acyl groups"/>
    <property type="evidence" value="ECO:0007669"/>
    <property type="project" value="InterPro"/>
</dbReference>
<accession>A0A4U1C492</accession>
<reference evidence="2 3" key="1">
    <citation type="submission" date="2019-04" db="EMBL/GenBank/DDBJ databases">
        <title>Pedobacter sp. AR-3-17 sp. nov., isolated from Arctic soil.</title>
        <authorList>
            <person name="Dahal R.H."/>
            <person name="Kim D.-U."/>
        </authorList>
    </citation>
    <scope>NUCLEOTIDE SEQUENCE [LARGE SCALE GENOMIC DNA]</scope>
    <source>
        <strain evidence="2 3">AR-3-17</strain>
    </source>
</reference>
<organism evidence="2 3">
    <name type="scientific">Pedobacter cryophilus</name>
    <dbReference type="NCBI Taxonomy" id="2571271"/>
    <lineage>
        <taxon>Bacteria</taxon>
        <taxon>Pseudomonadati</taxon>
        <taxon>Bacteroidota</taxon>
        <taxon>Sphingobacteriia</taxon>
        <taxon>Sphingobacteriales</taxon>
        <taxon>Sphingobacteriaceae</taxon>
        <taxon>Pedobacter</taxon>
    </lineage>
</organism>
<evidence type="ECO:0000259" key="1">
    <source>
        <dbReference type="PROSITE" id="PS51186"/>
    </source>
</evidence>
<evidence type="ECO:0000313" key="2">
    <source>
        <dbReference type="EMBL" id="TKC00660.1"/>
    </source>
</evidence>
<dbReference type="Gene3D" id="3.40.630.30">
    <property type="match status" value="1"/>
</dbReference>